<evidence type="ECO:0000256" key="1">
    <source>
        <dbReference type="SAM" id="MobiDB-lite"/>
    </source>
</evidence>
<sequence length="822" mass="86442">HTEKISDKMHTAPVSIMSKPEEGNSQLDVKPYLGGAALREHTRTSSGSSAYTSNTDLHQSGETCSYTSRRTCIECAEQLRDSAGCSQCEQDKTGPQTCKHGLADAASHGTSQDALTTGTHASVPREGGGGASCRRPLSLNVCVIATKSSDAPGMSAFSACAARTERPLAPPASCDPDEAPLRPLSSLPPLPPPPPKEPPATGEPLSAEPPPTRPAPAAEVSALPPSDSLSSSFPTPSMSSPLTSGAPPTRRRALKHAAAPLHPADQQQRPANHADDHVDLVVGAAPIARLPVEYFVDHIGRGARRPTGAGLRHLGVLLVGHHDCEVELRSRASARVSHRSLRHDLTPPLHGSNAHPGQEYIFPQPLTGGAPRHLSQKTPIRSLRPRPSPPVPAGAPAGEPDGGAPDGVPDDGAPDGAPAAAAAVAAVAPSVLGAFHGGAREMPRPLSCRMLFSTATAMVTAAATVAATAAPAMRRLFRGGGDTIVLSGVCSVEPGRAARSGAETTPAQVTATALVATVRQRRRALKAALRKPLQPPPEAGSHGDGGHVAGGFRRCRSRNCHMHMPAAGKHGNKGGATEKGDGTNLLRCGPRRLQTHPCIPTRYSRMIARRPEPWCRRWGDNQLHIVRDKNPVRCQLTDMLANQVVFGSLLHNNVTKPVSSRATKHTADANTKKEFGFTNRDTTACHICGGVQPHASKTWCMAPSETQVRWTSSPFTHVSECQYASLLEEGVDVVLSVDPEARRDGGARALEARPSHDTQPVTGSAADANANALGGAAKTTTAVHRYRAQPLDFSYASPVQVEAWDAFVRLIGSRRVVLAPQD</sequence>
<evidence type="ECO:0000313" key="2">
    <source>
        <dbReference type="EMBL" id="OSX73988.1"/>
    </source>
</evidence>
<feature type="compositionally biased region" description="Low complexity" evidence="1">
    <location>
        <begin position="215"/>
        <end position="244"/>
    </location>
</feature>
<organism evidence="2 3">
    <name type="scientific">Porphyra umbilicalis</name>
    <name type="common">Purple laver</name>
    <name type="synonym">Red alga</name>
    <dbReference type="NCBI Taxonomy" id="2786"/>
    <lineage>
        <taxon>Eukaryota</taxon>
        <taxon>Rhodophyta</taxon>
        <taxon>Bangiophyceae</taxon>
        <taxon>Bangiales</taxon>
        <taxon>Bangiaceae</taxon>
        <taxon>Porphyra</taxon>
    </lineage>
</organism>
<feature type="region of interest" description="Disordered" evidence="1">
    <location>
        <begin position="745"/>
        <end position="766"/>
    </location>
</feature>
<feature type="non-terminal residue" evidence="2">
    <location>
        <position position="1"/>
    </location>
</feature>
<feature type="region of interest" description="Disordered" evidence="1">
    <location>
        <begin position="333"/>
        <end position="420"/>
    </location>
</feature>
<feature type="region of interest" description="Disordered" evidence="1">
    <location>
        <begin position="1"/>
        <end position="62"/>
    </location>
</feature>
<reference evidence="2 3" key="1">
    <citation type="submission" date="2017-03" db="EMBL/GenBank/DDBJ databases">
        <title>WGS assembly of Porphyra umbilicalis.</title>
        <authorList>
            <person name="Brawley S.H."/>
            <person name="Blouin N.A."/>
            <person name="Ficko-Blean E."/>
            <person name="Wheeler G.L."/>
            <person name="Lohr M."/>
            <person name="Goodson H.V."/>
            <person name="Jenkins J.W."/>
            <person name="Blaby-Haas C.E."/>
            <person name="Helliwell K.E."/>
            <person name="Chan C."/>
            <person name="Marriage T."/>
            <person name="Bhattacharya D."/>
            <person name="Klein A.S."/>
            <person name="Badis Y."/>
            <person name="Brodie J."/>
            <person name="Cao Y."/>
            <person name="Collen J."/>
            <person name="Dittami S.M."/>
            <person name="Gachon C.M."/>
            <person name="Green B.R."/>
            <person name="Karpowicz S."/>
            <person name="Kim J.W."/>
            <person name="Kudahl U."/>
            <person name="Lin S."/>
            <person name="Michel G."/>
            <person name="Mittag M."/>
            <person name="Olson B.J."/>
            <person name="Pangilinan J."/>
            <person name="Peng Y."/>
            <person name="Qiu H."/>
            <person name="Shu S."/>
            <person name="Singer J.T."/>
            <person name="Smith A.G."/>
            <person name="Sprecher B.N."/>
            <person name="Wagner V."/>
            <person name="Wang W."/>
            <person name="Wang Z.-Y."/>
            <person name="Yan J."/>
            <person name="Yarish C."/>
            <person name="Zoeuner-Riek S."/>
            <person name="Zhuang Y."/>
            <person name="Zou Y."/>
            <person name="Lindquist E.A."/>
            <person name="Grimwood J."/>
            <person name="Barry K."/>
            <person name="Rokhsar D.S."/>
            <person name="Schmutz J."/>
            <person name="Stiller J.W."/>
            <person name="Grossman A.R."/>
            <person name="Prochnik S.E."/>
        </authorList>
    </citation>
    <scope>NUCLEOTIDE SEQUENCE [LARGE SCALE GENOMIC DNA]</scope>
    <source>
        <strain evidence="2">4086291</strain>
    </source>
</reference>
<feature type="compositionally biased region" description="Polar residues" evidence="1">
    <location>
        <begin position="44"/>
        <end position="62"/>
    </location>
</feature>
<feature type="compositionally biased region" description="Basic and acidic residues" evidence="1">
    <location>
        <begin position="1"/>
        <end position="10"/>
    </location>
</feature>
<feature type="non-terminal residue" evidence="2">
    <location>
        <position position="822"/>
    </location>
</feature>
<accession>A0A1X6NZF0</accession>
<feature type="compositionally biased region" description="Pro residues" evidence="1">
    <location>
        <begin position="186"/>
        <end position="198"/>
    </location>
</feature>
<feature type="region of interest" description="Disordered" evidence="1">
    <location>
        <begin position="109"/>
        <end position="132"/>
    </location>
</feature>
<feature type="compositionally biased region" description="Basic and acidic residues" evidence="1">
    <location>
        <begin position="745"/>
        <end position="756"/>
    </location>
</feature>
<dbReference type="Proteomes" id="UP000218209">
    <property type="component" value="Unassembled WGS sequence"/>
</dbReference>
<feature type="compositionally biased region" description="Polar residues" evidence="1">
    <location>
        <begin position="109"/>
        <end position="120"/>
    </location>
</feature>
<name>A0A1X6NZF0_PORUM</name>
<proteinExistence type="predicted"/>
<gene>
    <name evidence="2" type="ORF">BU14_0316s0016</name>
</gene>
<evidence type="ECO:0000313" key="3">
    <source>
        <dbReference type="Proteomes" id="UP000218209"/>
    </source>
</evidence>
<keyword evidence="3" id="KW-1185">Reference proteome</keyword>
<feature type="region of interest" description="Disordered" evidence="1">
    <location>
        <begin position="167"/>
        <end position="273"/>
    </location>
</feature>
<dbReference type="AlphaFoldDB" id="A0A1X6NZF0"/>
<protein>
    <submittedName>
        <fullName evidence="2">Uncharacterized protein</fullName>
    </submittedName>
</protein>
<feature type="region of interest" description="Disordered" evidence="1">
    <location>
        <begin position="563"/>
        <end position="587"/>
    </location>
</feature>
<dbReference type="EMBL" id="KV918970">
    <property type="protein sequence ID" value="OSX73988.1"/>
    <property type="molecule type" value="Genomic_DNA"/>
</dbReference>
<feature type="region of interest" description="Disordered" evidence="1">
    <location>
        <begin position="529"/>
        <end position="550"/>
    </location>
</feature>